<reference evidence="1 2" key="1">
    <citation type="submission" date="2019-08" db="EMBL/GenBank/DDBJ databases">
        <title>Calorimonas adulescens gen. nov., sp. nov., an anaerobic thermophilic bacterium from Sakhalin hot spring.</title>
        <authorList>
            <person name="Khomyakova M.A."/>
            <person name="Merkel A.Y."/>
            <person name="Novikov A."/>
            <person name="Bonch-Osmolovskaya E.A."/>
            <person name="Slobodkin A.I."/>
        </authorList>
    </citation>
    <scope>NUCLEOTIDE SEQUENCE [LARGE SCALE GENOMIC DNA]</scope>
    <source>
        <strain evidence="1 2">A05MB</strain>
    </source>
</reference>
<dbReference type="RefSeq" id="WP_203227645.1">
    <property type="nucleotide sequence ID" value="NZ_VTPS01000012.1"/>
</dbReference>
<comment type="caution">
    <text evidence="1">The sequence shown here is derived from an EMBL/GenBank/DDBJ whole genome shotgun (WGS) entry which is preliminary data.</text>
</comment>
<gene>
    <name evidence="1" type="ORF">FWJ32_08805</name>
</gene>
<keyword evidence="2" id="KW-1185">Reference proteome</keyword>
<evidence type="ECO:0008006" key="3">
    <source>
        <dbReference type="Google" id="ProtNLM"/>
    </source>
</evidence>
<dbReference type="EMBL" id="VTPS01000012">
    <property type="protein sequence ID" value="TZE81605.1"/>
    <property type="molecule type" value="Genomic_DNA"/>
</dbReference>
<evidence type="ECO:0000313" key="1">
    <source>
        <dbReference type="EMBL" id="TZE81605.1"/>
    </source>
</evidence>
<dbReference type="Proteomes" id="UP000322976">
    <property type="component" value="Unassembled WGS sequence"/>
</dbReference>
<evidence type="ECO:0000313" key="2">
    <source>
        <dbReference type="Proteomes" id="UP000322976"/>
    </source>
</evidence>
<name>A0A5D8QA24_9THEO</name>
<sequence>MENMGKKLKEFTDNIATCRGPLLSESALSLADSLERAIEVTEKSYVKPMTPLFKILSDLFKNFSQDDEFKNTIEVVRWCNGHNLIQQGLTILEEGILTFLCDRIGVDKCDVHGREEISKMINGITVQKLKNNNNLETSQTPEDDQAKSLVGEILQDSAISKLAEEIYNIANMRNDINHAGWRPTFNKYNSFKGFLDKAITEIEVIYQGAQEVGNSEET</sequence>
<organism evidence="1 2">
    <name type="scientific">Calorimonas adulescens</name>
    <dbReference type="NCBI Taxonomy" id="2606906"/>
    <lineage>
        <taxon>Bacteria</taxon>
        <taxon>Bacillati</taxon>
        <taxon>Bacillota</taxon>
        <taxon>Clostridia</taxon>
        <taxon>Thermoanaerobacterales</taxon>
        <taxon>Thermoanaerobacteraceae</taxon>
        <taxon>Calorimonas</taxon>
    </lineage>
</organism>
<accession>A0A5D8QA24</accession>
<dbReference type="AlphaFoldDB" id="A0A5D8QA24"/>
<proteinExistence type="predicted"/>
<protein>
    <recommendedName>
        <fullName evidence="3">RiboL-PSP-HEPN domain-containing protein</fullName>
    </recommendedName>
</protein>